<keyword evidence="1" id="KW-0472">Membrane</keyword>
<evidence type="ECO:0000313" key="2">
    <source>
        <dbReference type="EMBL" id="CDF90322.1"/>
    </source>
</evidence>
<feature type="transmembrane region" description="Helical" evidence="1">
    <location>
        <begin position="181"/>
        <end position="204"/>
    </location>
</feature>
<accession>A0A8J2XBQ6</accession>
<sequence length="207" mass="23590">MNSTTIIEQELDSDNFESSIERGKHLMATFNAEAQLYACQCMSCYKSNLYGALLPRFCIAGVVCPILWLCNITLCIYLRWWLPADPTHSPIALEQLPTHYELDAAERRAQFELDPFTLQDIRITNESITKTESIDSKNSSPDPNQDFCQDSLQSARYLFIKYIAKQVIDSHRRQRAYLTKWLLLSTAALGACILILATILSTTLKRT</sequence>
<protein>
    <submittedName>
        <fullName evidence="2">ZYBA0S06-05864g1_1</fullName>
    </submittedName>
</protein>
<feature type="transmembrane region" description="Helical" evidence="1">
    <location>
        <begin position="53"/>
        <end position="78"/>
    </location>
</feature>
<organism evidence="2 3">
    <name type="scientific">Zygosaccharomyces bailii (strain CLIB 213 / ATCC 58445 / CBS 680 / BCRC 21525 / NBRC 1098 / NCYC 1416 / NRRL Y-2227)</name>
    <dbReference type="NCBI Taxonomy" id="1333698"/>
    <lineage>
        <taxon>Eukaryota</taxon>
        <taxon>Fungi</taxon>
        <taxon>Dikarya</taxon>
        <taxon>Ascomycota</taxon>
        <taxon>Saccharomycotina</taxon>
        <taxon>Saccharomycetes</taxon>
        <taxon>Saccharomycetales</taxon>
        <taxon>Saccharomycetaceae</taxon>
        <taxon>Zygosaccharomyces</taxon>
    </lineage>
</organism>
<proteinExistence type="predicted"/>
<keyword evidence="3" id="KW-1185">Reference proteome</keyword>
<dbReference type="Proteomes" id="UP000019375">
    <property type="component" value="Unassembled WGS sequence"/>
</dbReference>
<keyword evidence="1" id="KW-1133">Transmembrane helix</keyword>
<evidence type="ECO:0000313" key="3">
    <source>
        <dbReference type="Proteomes" id="UP000019375"/>
    </source>
</evidence>
<dbReference type="OrthoDB" id="4035013at2759"/>
<dbReference type="AlphaFoldDB" id="A0A8J2XBQ6"/>
<name>A0A8J2XBQ6_ZYGB2</name>
<keyword evidence="1" id="KW-0812">Transmembrane</keyword>
<reference evidence="3" key="1">
    <citation type="journal article" date="2013" name="Genome Announc.">
        <title>Genome sequence of the food spoilage yeast Zygosaccharomyces bailii CLIB 213(T).</title>
        <authorList>
            <person name="Galeote V."/>
            <person name="Bigey F."/>
            <person name="Devillers H."/>
            <person name="Neuveglise C."/>
            <person name="Dequin S."/>
        </authorList>
    </citation>
    <scope>NUCLEOTIDE SEQUENCE [LARGE SCALE GENOMIC DNA]</scope>
    <source>
        <strain evidence="3">CLIB 213 / ATCC 58445 / CBS 680 / CCRC 21525 / NBRC 1098 / NCYC 1416 / NRRL Y-2227</strain>
    </source>
</reference>
<dbReference type="EMBL" id="HG316459">
    <property type="protein sequence ID" value="CDF90322.1"/>
    <property type="molecule type" value="Genomic_DNA"/>
</dbReference>
<gene>
    <name evidence="2" type="ORF">BN860_05864g</name>
</gene>
<evidence type="ECO:0000256" key="1">
    <source>
        <dbReference type="SAM" id="Phobius"/>
    </source>
</evidence>